<reference evidence="3" key="1">
    <citation type="journal article" date="2011" name="Nature">
        <title>Genome sequence and analysis of the tuber crop potato.</title>
        <authorList>
            <consortium name="The Potato Genome Sequencing Consortium"/>
        </authorList>
    </citation>
    <scope>NUCLEOTIDE SEQUENCE [LARGE SCALE GENOMIC DNA]</scope>
    <source>
        <strain evidence="3">cv. DM1-3 516 R44</strain>
    </source>
</reference>
<evidence type="ECO:0000313" key="3">
    <source>
        <dbReference type="Proteomes" id="UP000011115"/>
    </source>
</evidence>
<sequence>MPLRKSGVLCILLNEVEGHLVDDSVAVTAKPTRNGQLRLQSQRKKIGHRRNM</sequence>
<feature type="compositionally biased region" description="Polar residues" evidence="1">
    <location>
        <begin position="31"/>
        <end position="40"/>
    </location>
</feature>
<organism evidence="2 3">
    <name type="scientific">Solanum tuberosum</name>
    <name type="common">Potato</name>
    <dbReference type="NCBI Taxonomy" id="4113"/>
    <lineage>
        <taxon>Eukaryota</taxon>
        <taxon>Viridiplantae</taxon>
        <taxon>Streptophyta</taxon>
        <taxon>Embryophyta</taxon>
        <taxon>Tracheophyta</taxon>
        <taxon>Spermatophyta</taxon>
        <taxon>Magnoliopsida</taxon>
        <taxon>eudicotyledons</taxon>
        <taxon>Gunneridae</taxon>
        <taxon>Pentapetalae</taxon>
        <taxon>asterids</taxon>
        <taxon>lamiids</taxon>
        <taxon>Solanales</taxon>
        <taxon>Solanaceae</taxon>
        <taxon>Solanoideae</taxon>
        <taxon>Solaneae</taxon>
        <taxon>Solanum</taxon>
    </lineage>
</organism>
<dbReference type="Gramene" id="PGSC0003DMT400045235">
    <property type="protein sequence ID" value="PGSC0003DMT400045235"/>
    <property type="gene ID" value="PGSC0003DMG400017549"/>
</dbReference>
<feature type="region of interest" description="Disordered" evidence="1">
    <location>
        <begin position="31"/>
        <end position="52"/>
    </location>
</feature>
<dbReference type="EnsemblPlants" id="PGSC0003DMT400045235">
    <property type="protein sequence ID" value="PGSC0003DMT400045235"/>
    <property type="gene ID" value="PGSC0003DMG400017549"/>
</dbReference>
<evidence type="ECO:0000256" key="1">
    <source>
        <dbReference type="SAM" id="MobiDB-lite"/>
    </source>
</evidence>
<feature type="compositionally biased region" description="Basic residues" evidence="1">
    <location>
        <begin position="41"/>
        <end position="52"/>
    </location>
</feature>
<keyword evidence="3" id="KW-1185">Reference proteome</keyword>
<reference evidence="2" key="2">
    <citation type="submission" date="2015-06" db="UniProtKB">
        <authorList>
            <consortium name="EnsemblPlants"/>
        </authorList>
    </citation>
    <scope>IDENTIFICATION</scope>
    <source>
        <strain evidence="2">DM1-3 516 R44</strain>
    </source>
</reference>
<dbReference type="Proteomes" id="UP000011115">
    <property type="component" value="Unassembled WGS sequence"/>
</dbReference>
<dbReference type="InParanoid" id="M1BHC0"/>
<name>M1BHC0_SOLTU</name>
<accession>M1BHC0</accession>
<dbReference type="AlphaFoldDB" id="M1BHC0"/>
<dbReference type="PaxDb" id="4113-PGSC0003DMT400045235"/>
<proteinExistence type="predicted"/>
<evidence type="ECO:0000313" key="2">
    <source>
        <dbReference type="EnsemblPlants" id="PGSC0003DMT400045235"/>
    </source>
</evidence>
<dbReference type="HOGENOM" id="CLU_3091124_0_0_1"/>
<protein>
    <submittedName>
        <fullName evidence="2">Mitochondrial ATP synthase 6kDa subunit</fullName>
    </submittedName>
</protein>